<gene>
    <name evidence="1" type="ORF">KYJ44_21740</name>
</gene>
<sequence length="114" mass="12858">MRSALQMQFRSWPVQTRCDAVATARWMAGETPDWNECVEETGNVSHCRLDSPAFDFEMVKTIGQYGQVESSVEHTAAFCMHIRTQFHTSTAVEVPWVERSPADTLSSVSSRMKA</sequence>
<accession>A0ABT2XLW6</accession>
<evidence type="ECO:0000313" key="1">
    <source>
        <dbReference type="EMBL" id="MCV0326939.1"/>
    </source>
</evidence>
<comment type="caution">
    <text evidence="1">The sequence shown here is derived from an EMBL/GenBank/DDBJ whole genome shotgun (WGS) entry which is preliminary data.</text>
</comment>
<dbReference type="EMBL" id="JAHWBK010000021">
    <property type="protein sequence ID" value="MCV0326939.1"/>
    <property type="molecule type" value="Genomic_DNA"/>
</dbReference>
<evidence type="ECO:0000313" key="2">
    <source>
        <dbReference type="Proteomes" id="UP001208054"/>
    </source>
</evidence>
<protein>
    <submittedName>
        <fullName evidence="1">Uncharacterized protein</fullName>
    </submittedName>
</protein>
<keyword evidence="2" id="KW-1185">Reference proteome</keyword>
<dbReference type="Proteomes" id="UP001208054">
    <property type="component" value="Unassembled WGS sequence"/>
</dbReference>
<name>A0ABT2XLW6_9GAMM</name>
<reference evidence="1 2" key="1">
    <citation type="submission" date="2021-07" db="EMBL/GenBank/DDBJ databases">
        <title>Clinical implication of Pseudomonas aeruginosa: further insight on the antimicrobial resistance.</title>
        <authorList>
            <person name="Macori G."/>
            <person name="Fanning S."/>
            <person name="Alqahtani A."/>
        </authorList>
    </citation>
    <scope>NUCLEOTIDE SEQUENCE [LARGE SCALE GENOMIC DNA]</scope>
    <source>
        <strain evidence="1 2">CFS3442</strain>
    </source>
</reference>
<organism evidence="1 2">
    <name type="scientific">Stenotrophomonas riyadhensis</name>
    <dbReference type="NCBI Taxonomy" id="2859893"/>
    <lineage>
        <taxon>Bacteria</taxon>
        <taxon>Pseudomonadati</taxon>
        <taxon>Pseudomonadota</taxon>
        <taxon>Gammaproteobacteria</taxon>
        <taxon>Lysobacterales</taxon>
        <taxon>Lysobacteraceae</taxon>
        <taxon>Stenotrophomonas</taxon>
    </lineage>
</organism>
<proteinExistence type="predicted"/>
<dbReference type="RefSeq" id="WP_263469244.1">
    <property type="nucleotide sequence ID" value="NZ_JAHWBK010000021.1"/>
</dbReference>